<reference evidence="1 2" key="1">
    <citation type="submission" date="2022-04" db="EMBL/GenBank/DDBJ databases">
        <title>Genome sequence of C. roseum typestrain.</title>
        <authorList>
            <person name="Poehlein A."/>
            <person name="Schoch T."/>
            <person name="Duerre P."/>
            <person name="Daniel R."/>
        </authorList>
    </citation>
    <scope>NUCLEOTIDE SEQUENCE [LARGE SCALE GENOMIC DNA]</scope>
    <source>
        <strain evidence="1 2">DSM 7320</strain>
    </source>
</reference>
<dbReference type="EMBL" id="CP096983">
    <property type="protein sequence ID" value="URZ09550.1"/>
    <property type="molecule type" value="Genomic_DNA"/>
</dbReference>
<dbReference type="RefSeq" id="WP_077835355.1">
    <property type="nucleotide sequence ID" value="NZ_CP096983.1"/>
</dbReference>
<dbReference type="Proteomes" id="UP000190951">
    <property type="component" value="Chromosome"/>
</dbReference>
<keyword evidence="2" id="KW-1185">Reference proteome</keyword>
<organism evidence="1 2">
    <name type="scientific">Clostridium felsineum</name>
    <dbReference type="NCBI Taxonomy" id="36839"/>
    <lineage>
        <taxon>Bacteria</taxon>
        <taxon>Bacillati</taxon>
        <taxon>Bacillota</taxon>
        <taxon>Clostridia</taxon>
        <taxon>Eubacteriales</taxon>
        <taxon>Clostridiaceae</taxon>
        <taxon>Clostridium</taxon>
    </lineage>
</organism>
<evidence type="ECO:0000313" key="1">
    <source>
        <dbReference type="EMBL" id="URZ09550.1"/>
    </source>
</evidence>
<evidence type="ECO:0000313" key="2">
    <source>
        <dbReference type="Proteomes" id="UP000190951"/>
    </source>
</evidence>
<dbReference type="AlphaFoldDB" id="A0A1S8LRR4"/>
<dbReference type="STRING" id="84029.CROST_41770"/>
<name>A0A1S8LRR4_9CLOT</name>
<dbReference type="PROSITE" id="PS51257">
    <property type="entry name" value="PROKAR_LIPOPROTEIN"/>
    <property type="match status" value="1"/>
</dbReference>
<proteinExistence type="predicted"/>
<accession>A0A1S8LRR4</accession>
<dbReference type="KEGG" id="crw:CROST_002300"/>
<protein>
    <submittedName>
        <fullName evidence="1">Uncharacterized protein</fullName>
    </submittedName>
</protein>
<gene>
    <name evidence="1" type="ORF">CROST_002300</name>
</gene>
<sequence length="209" mass="23629">MKKIAALCLSLCLILLTFTACGSKEVKKLTKEDVKKYTAQMKSDPLSGDITLNGVKYSLPTKAKNLEDNGWKYNDYADKGQPLKDNYYVQDIHMDDGTKNEDTFINVTLYNTSGSTMKFDDAMLGGIKVEKKSDSYKNTVVLPKGITLSSTYDDVIKAYGNPKVDYMKAASWIIYYNTDIGEYGQQLRIYFNKTTKVIESIELKNIPRK</sequence>